<dbReference type="InterPro" id="IPR013783">
    <property type="entry name" value="Ig-like_fold"/>
</dbReference>
<proteinExistence type="predicted"/>
<keyword evidence="1" id="KW-0472">Membrane</keyword>
<dbReference type="RefSeq" id="WP_133349240.1">
    <property type="nucleotide sequence ID" value="NZ_SMZQ01000005.1"/>
</dbReference>
<protein>
    <submittedName>
        <fullName evidence="3">LPXTG cell wall anchor domain-containing protein</fullName>
    </submittedName>
</protein>
<dbReference type="GO" id="GO:0005975">
    <property type="term" value="P:carbohydrate metabolic process"/>
    <property type="evidence" value="ECO:0007669"/>
    <property type="project" value="UniProtKB-ARBA"/>
</dbReference>
<accession>A0A4R5Y1K0</accession>
<dbReference type="NCBIfam" id="TIGR01167">
    <property type="entry name" value="LPXTG_anchor"/>
    <property type="match status" value="1"/>
</dbReference>
<keyword evidence="1" id="KW-0812">Transmembrane</keyword>
<dbReference type="STRING" id="683150.G205_01953"/>
<feature type="transmembrane region" description="Helical" evidence="1">
    <location>
        <begin position="173"/>
        <end position="194"/>
    </location>
</feature>
<dbReference type="AlphaFoldDB" id="A0A4R5Y1K0"/>
<evidence type="ECO:0000256" key="2">
    <source>
        <dbReference type="SAM" id="SignalP"/>
    </source>
</evidence>
<sequence length="204" mass="19142">MKKTLAALALAGSIALVGAAPSMAATYPALPPQAAVSDGVVGPGEDFIFSGQGFLAGETLTISVTPGDAPASDGASIAGGAAVASAISLVLDPFTLTTTADAQGKFSLPISLGEAGTYSISATGNTSGVTVGPVSVTVATSLANTGGNAGGAPLASTGGKGTGLANTGADSGLVLWTLVGAGALAAGATSVIVVRRRAKAEAAA</sequence>
<dbReference type="Proteomes" id="UP000294621">
    <property type="component" value="Unassembled WGS sequence"/>
</dbReference>
<evidence type="ECO:0000313" key="4">
    <source>
        <dbReference type="Proteomes" id="UP000294621"/>
    </source>
</evidence>
<organism evidence="3 4">
    <name type="scientific">Arthrobacter nitrophenolicus</name>
    <dbReference type="NCBI Taxonomy" id="683150"/>
    <lineage>
        <taxon>Bacteria</taxon>
        <taxon>Bacillati</taxon>
        <taxon>Actinomycetota</taxon>
        <taxon>Actinomycetes</taxon>
        <taxon>Micrococcales</taxon>
        <taxon>Micrococcaceae</taxon>
        <taxon>Arthrobacter</taxon>
    </lineage>
</organism>
<feature type="chain" id="PRO_5020882295" evidence="2">
    <location>
        <begin position="25"/>
        <end position="204"/>
    </location>
</feature>
<evidence type="ECO:0000256" key="1">
    <source>
        <dbReference type="SAM" id="Phobius"/>
    </source>
</evidence>
<dbReference type="Gene3D" id="2.60.40.10">
    <property type="entry name" value="Immunoglobulins"/>
    <property type="match status" value="1"/>
</dbReference>
<dbReference type="EMBL" id="SMZQ01000005">
    <property type="protein sequence ID" value="TDL37396.1"/>
    <property type="molecule type" value="Genomic_DNA"/>
</dbReference>
<name>A0A4R5Y1K0_9MICC</name>
<comment type="caution">
    <text evidence="3">The sequence shown here is derived from an EMBL/GenBank/DDBJ whole genome shotgun (WGS) entry which is preliminary data.</text>
</comment>
<gene>
    <name evidence="3" type="ORF">E2R57_11740</name>
</gene>
<keyword evidence="2" id="KW-0732">Signal</keyword>
<dbReference type="OrthoDB" id="4954896at2"/>
<evidence type="ECO:0000313" key="3">
    <source>
        <dbReference type="EMBL" id="TDL37396.1"/>
    </source>
</evidence>
<feature type="signal peptide" evidence="2">
    <location>
        <begin position="1"/>
        <end position="24"/>
    </location>
</feature>
<reference evidence="3 4" key="1">
    <citation type="submission" date="2019-03" db="EMBL/GenBank/DDBJ databases">
        <title>Genome Sequencing and Assembly of Various Microbes Isolated from Partially Reclaimed Soil and Acid Mine Drainage (AMD) Site.</title>
        <authorList>
            <person name="Steinbock B."/>
            <person name="Bechtold R."/>
            <person name="Sevigny J.L."/>
            <person name="Thomas D."/>
            <person name="Cuthill L.R."/>
            <person name="Aveiro Johannsen E.J."/>
            <person name="Thomas K."/>
            <person name="Ghosh A."/>
        </authorList>
    </citation>
    <scope>NUCLEOTIDE SEQUENCE [LARGE SCALE GENOMIC DNA]</scope>
    <source>
        <strain evidence="3 4">S-A1</strain>
    </source>
</reference>
<keyword evidence="1" id="KW-1133">Transmembrane helix</keyword>